<evidence type="ECO:0000256" key="1">
    <source>
        <dbReference type="SAM" id="SignalP"/>
    </source>
</evidence>
<feature type="chain" id="PRO_5042237423" evidence="1">
    <location>
        <begin position="26"/>
        <end position="256"/>
    </location>
</feature>
<name>A0AAD4GGX0_BOLED</name>
<gene>
    <name evidence="2" type="ORF">L210DRAFT_3643314</name>
</gene>
<sequence length="256" mass="28755">MHLTLILQLHPSFLVSLRILMSLEADNVGKIKLAIYYAALDDAELWEMLPEAFTSDWDSFIVAVKYMYPGCEDTDHLLAKQPVTSAFTVTHTSTSLPLTPSLVAEVRTNNSQFQTFLRQDVVLDINPFIFELDAADPSSQDTQIDLTLDLACPQNSRLSFAITTIQPGDLTNHSERHHLFVCIWVAWWKAEWIEIAENFVRKEFEHSNAANNEDEDSDEGLKLELDSQATGTASMKLTNIFNNLAVLAPLKPTDLG</sequence>
<reference evidence="2" key="1">
    <citation type="submission" date="2019-10" db="EMBL/GenBank/DDBJ databases">
        <authorList>
            <consortium name="DOE Joint Genome Institute"/>
            <person name="Kuo A."/>
            <person name="Miyauchi S."/>
            <person name="Kiss E."/>
            <person name="Drula E."/>
            <person name="Kohler A."/>
            <person name="Sanchez-Garcia M."/>
            <person name="Andreopoulos B."/>
            <person name="Barry K.W."/>
            <person name="Bonito G."/>
            <person name="Buee M."/>
            <person name="Carver A."/>
            <person name="Chen C."/>
            <person name="Cichocki N."/>
            <person name="Clum A."/>
            <person name="Culley D."/>
            <person name="Crous P.W."/>
            <person name="Fauchery L."/>
            <person name="Girlanda M."/>
            <person name="Hayes R."/>
            <person name="Keri Z."/>
            <person name="LaButti K."/>
            <person name="Lipzen A."/>
            <person name="Lombard V."/>
            <person name="Magnuson J."/>
            <person name="Maillard F."/>
            <person name="Morin E."/>
            <person name="Murat C."/>
            <person name="Nolan M."/>
            <person name="Ohm R."/>
            <person name="Pangilinan J."/>
            <person name="Pereira M."/>
            <person name="Perotto S."/>
            <person name="Peter M."/>
            <person name="Riley R."/>
            <person name="Sitrit Y."/>
            <person name="Stielow B."/>
            <person name="Szollosi G."/>
            <person name="Zifcakova L."/>
            <person name="Stursova M."/>
            <person name="Spatafora J.W."/>
            <person name="Tedersoo L."/>
            <person name="Vaario L.-M."/>
            <person name="Yamada A."/>
            <person name="Yan M."/>
            <person name="Wang P."/>
            <person name="Xu J."/>
            <person name="Bruns T."/>
            <person name="Baldrian P."/>
            <person name="Vilgalys R."/>
            <person name="Henrissat B."/>
            <person name="Grigoriev I.V."/>
            <person name="Hibbett D."/>
            <person name="Nagy L.G."/>
            <person name="Martin F.M."/>
        </authorList>
    </citation>
    <scope>NUCLEOTIDE SEQUENCE</scope>
    <source>
        <strain evidence="2">BED1</strain>
    </source>
</reference>
<dbReference type="AlphaFoldDB" id="A0AAD4GGX0"/>
<dbReference type="EMBL" id="WHUW01000007">
    <property type="protein sequence ID" value="KAF8443717.1"/>
    <property type="molecule type" value="Genomic_DNA"/>
</dbReference>
<reference evidence="2" key="2">
    <citation type="journal article" date="2020" name="Nat. Commun.">
        <title>Large-scale genome sequencing of mycorrhizal fungi provides insights into the early evolution of symbiotic traits.</title>
        <authorList>
            <person name="Miyauchi S."/>
            <person name="Kiss E."/>
            <person name="Kuo A."/>
            <person name="Drula E."/>
            <person name="Kohler A."/>
            <person name="Sanchez-Garcia M."/>
            <person name="Morin E."/>
            <person name="Andreopoulos B."/>
            <person name="Barry K.W."/>
            <person name="Bonito G."/>
            <person name="Buee M."/>
            <person name="Carver A."/>
            <person name="Chen C."/>
            <person name="Cichocki N."/>
            <person name="Clum A."/>
            <person name="Culley D."/>
            <person name="Crous P.W."/>
            <person name="Fauchery L."/>
            <person name="Girlanda M."/>
            <person name="Hayes R.D."/>
            <person name="Keri Z."/>
            <person name="LaButti K."/>
            <person name="Lipzen A."/>
            <person name="Lombard V."/>
            <person name="Magnuson J."/>
            <person name="Maillard F."/>
            <person name="Murat C."/>
            <person name="Nolan M."/>
            <person name="Ohm R.A."/>
            <person name="Pangilinan J."/>
            <person name="Pereira M.F."/>
            <person name="Perotto S."/>
            <person name="Peter M."/>
            <person name="Pfister S."/>
            <person name="Riley R."/>
            <person name="Sitrit Y."/>
            <person name="Stielow J.B."/>
            <person name="Szollosi G."/>
            <person name="Zifcakova L."/>
            <person name="Stursova M."/>
            <person name="Spatafora J.W."/>
            <person name="Tedersoo L."/>
            <person name="Vaario L.M."/>
            <person name="Yamada A."/>
            <person name="Yan M."/>
            <person name="Wang P."/>
            <person name="Xu J."/>
            <person name="Bruns T."/>
            <person name="Baldrian P."/>
            <person name="Vilgalys R."/>
            <person name="Dunand C."/>
            <person name="Henrissat B."/>
            <person name="Grigoriev I.V."/>
            <person name="Hibbett D."/>
            <person name="Nagy L.G."/>
            <person name="Martin F.M."/>
        </authorList>
    </citation>
    <scope>NUCLEOTIDE SEQUENCE</scope>
    <source>
        <strain evidence="2">BED1</strain>
    </source>
</reference>
<accession>A0AAD4GGX0</accession>
<feature type="signal peptide" evidence="1">
    <location>
        <begin position="1"/>
        <end position="25"/>
    </location>
</feature>
<evidence type="ECO:0000313" key="2">
    <source>
        <dbReference type="EMBL" id="KAF8443717.1"/>
    </source>
</evidence>
<protein>
    <submittedName>
        <fullName evidence="2">Uncharacterized protein</fullName>
    </submittedName>
</protein>
<keyword evidence="1" id="KW-0732">Signal</keyword>
<dbReference type="Proteomes" id="UP001194468">
    <property type="component" value="Unassembled WGS sequence"/>
</dbReference>
<comment type="caution">
    <text evidence="2">The sequence shown here is derived from an EMBL/GenBank/DDBJ whole genome shotgun (WGS) entry which is preliminary data.</text>
</comment>
<keyword evidence="3" id="KW-1185">Reference proteome</keyword>
<organism evidence="2 3">
    <name type="scientific">Boletus edulis BED1</name>
    <dbReference type="NCBI Taxonomy" id="1328754"/>
    <lineage>
        <taxon>Eukaryota</taxon>
        <taxon>Fungi</taxon>
        <taxon>Dikarya</taxon>
        <taxon>Basidiomycota</taxon>
        <taxon>Agaricomycotina</taxon>
        <taxon>Agaricomycetes</taxon>
        <taxon>Agaricomycetidae</taxon>
        <taxon>Boletales</taxon>
        <taxon>Boletineae</taxon>
        <taxon>Boletaceae</taxon>
        <taxon>Boletoideae</taxon>
        <taxon>Boletus</taxon>
    </lineage>
</organism>
<evidence type="ECO:0000313" key="3">
    <source>
        <dbReference type="Proteomes" id="UP001194468"/>
    </source>
</evidence>
<proteinExistence type="predicted"/>